<dbReference type="GO" id="GO:0071916">
    <property type="term" value="F:dipeptide transmembrane transporter activity"/>
    <property type="evidence" value="ECO:0007669"/>
    <property type="project" value="TreeGrafter"/>
</dbReference>
<dbReference type="Pfam" id="PF19300">
    <property type="entry name" value="BPD_transp_1_N"/>
    <property type="match status" value="1"/>
</dbReference>
<feature type="transmembrane region" description="Helical" evidence="7">
    <location>
        <begin position="281"/>
        <end position="307"/>
    </location>
</feature>
<keyword evidence="5 7" id="KW-1133">Transmembrane helix</keyword>
<feature type="transmembrane region" description="Helical" evidence="7">
    <location>
        <begin position="134"/>
        <end position="157"/>
    </location>
</feature>
<dbReference type="InterPro" id="IPR045621">
    <property type="entry name" value="BPD_transp_1_N"/>
</dbReference>
<dbReference type="InterPro" id="IPR035906">
    <property type="entry name" value="MetI-like_sf"/>
</dbReference>
<organism evidence="9 10">
    <name type="scientific">Meiothermus taiwanensis</name>
    <dbReference type="NCBI Taxonomy" id="172827"/>
    <lineage>
        <taxon>Bacteria</taxon>
        <taxon>Thermotogati</taxon>
        <taxon>Deinococcota</taxon>
        <taxon>Deinococci</taxon>
        <taxon>Thermales</taxon>
        <taxon>Thermaceae</taxon>
        <taxon>Meiothermus</taxon>
    </lineage>
</organism>
<name>A0A399E552_9DEIN</name>
<gene>
    <name evidence="9" type="primary">gsiC_1</name>
    <name evidence="9" type="ORF">Mcate_00576</name>
</gene>
<evidence type="ECO:0000256" key="5">
    <source>
        <dbReference type="ARBA" id="ARBA00022989"/>
    </source>
</evidence>
<feature type="domain" description="ABC transmembrane type-1" evidence="8">
    <location>
        <begin position="95"/>
        <end position="300"/>
    </location>
</feature>
<sequence>MFLFVLRRLMGGLPTLLLVTVLVFTLTRVLPGDPARLLLGEEATPELVAQIREELGLNRPILVQYADWLWGLVRGDLGHSIRGNEPVAPIIWQKLPTTLELSLFSLLVAIVIGIPAGVLAALRRNTAIDAGVTVMALSGVSIPNFFLGILLIYVFSIRLAWIPPSGYVEPWVDLQKNLLLMLMPAITLGTALAGAIARFTRNSMLEVLSQDYVRTARAKGLEGRVVVYKHALRNAAIPVVTVIGLQLGGLLGGAVVTEQVFSIPGFGRLLVDSVFNRDFPVLQAVVLISALAVFLINVLTDLLYAAIDPRIRYH</sequence>
<keyword evidence="4 7" id="KW-0812">Transmembrane</keyword>
<evidence type="ECO:0000256" key="3">
    <source>
        <dbReference type="ARBA" id="ARBA00022475"/>
    </source>
</evidence>
<evidence type="ECO:0000256" key="2">
    <source>
        <dbReference type="ARBA" id="ARBA00022448"/>
    </source>
</evidence>
<dbReference type="AlphaFoldDB" id="A0A399E552"/>
<reference evidence="9 10" key="1">
    <citation type="submission" date="2018-08" db="EMBL/GenBank/DDBJ databases">
        <title>Meiothermus cateniformans JCM 15151 genome sequencing project.</title>
        <authorList>
            <person name="Da Costa M.S."/>
            <person name="Albuquerque L."/>
            <person name="Raposo P."/>
            <person name="Froufe H.J.C."/>
            <person name="Barroso C.S."/>
            <person name="Egas C."/>
        </authorList>
    </citation>
    <scope>NUCLEOTIDE SEQUENCE [LARGE SCALE GENOMIC DNA]</scope>
    <source>
        <strain evidence="9 10">JCM 15151</strain>
    </source>
</reference>
<protein>
    <submittedName>
        <fullName evidence="9">Glutathione transport system permease protein GsiC</fullName>
    </submittedName>
</protein>
<dbReference type="InterPro" id="IPR000515">
    <property type="entry name" value="MetI-like"/>
</dbReference>
<feature type="transmembrane region" description="Helical" evidence="7">
    <location>
        <begin position="177"/>
        <end position="197"/>
    </location>
</feature>
<evidence type="ECO:0000313" key="10">
    <source>
        <dbReference type="Proteomes" id="UP000266089"/>
    </source>
</evidence>
<evidence type="ECO:0000256" key="6">
    <source>
        <dbReference type="ARBA" id="ARBA00023136"/>
    </source>
</evidence>
<feature type="transmembrane region" description="Helical" evidence="7">
    <location>
        <begin position="239"/>
        <end position="261"/>
    </location>
</feature>
<keyword evidence="2 7" id="KW-0813">Transport</keyword>
<accession>A0A399E552</accession>
<evidence type="ECO:0000256" key="4">
    <source>
        <dbReference type="ARBA" id="ARBA00022692"/>
    </source>
</evidence>
<dbReference type="OrthoDB" id="2803660at2"/>
<feature type="transmembrane region" description="Helical" evidence="7">
    <location>
        <begin position="101"/>
        <end position="122"/>
    </location>
</feature>
<keyword evidence="6 7" id="KW-0472">Membrane</keyword>
<dbReference type="SUPFAM" id="SSF161098">
    <property type="entry name" value="MetI-like"/>
    <property type="match status" value="1"/>
</dbReference>
<dbReference type="Pfam" id="PF00528">
    <property type="entry name" value="BPD_transp_1"/>
    <property type="match status" value="1"/>
</dbReference>
<dbReference type="PANTHER" id="PTHR43163">
    <property type="entry name" value="DIPEPTIDE TRANSPORT SYSTEM PERMEASE PROTEIN DPPB-RELATED"/>
    <property type="match status" value="1"/>
</dbReference>
<dbReference type="Gene3D" id="1.10.3720.10">
    <property type="entry name" value="MetI-like"/>
    <property type="match status" value="1"/>
</dbReference>
<comment type="similarity">
    <text evidence="7">Belongs to the binding-protein-dependent transport system permease family.</text>
</comment>
<keyword evidence="3" id="KW-1003">Cell membrane</keyword>
<evidence type="ECO:0000256" key="1">
    <source>
        <dbReference type="ARBA" id="ARBA00004651"/>
    </source>
</evidence>
<evidence type="ECO:0000259" key="8">
    <source>
        <dbReference type="PROSITE" id="PS50928"/>
    </source>
</evidence>
<comment type="subcellular location">
    <subcellularLocation>
        <location evidence="1 7">Cell membrane</location>
        <topology evidence="1 7">Multi-pass membrane protein</topology>
    </subcellularLocation>
</comment>
<dbReference type="CDD" id="cd06261">
    <property type="entry name" value="TM_PBP2"/>
    <property type="match status" value="1"/>
</dbReference>
<evidence type="ECO:0000256" key="7">
    <source>
        <dbReference type="RuleBase" id="RU363032"/>
    </source>
</evidence>
<dbReference type="GO" id="GO:0005886">
    <property type="term" value="C:plasma membrane"/>
    <property type="evidence" value="ECO:0007669"/>
    <property type="project" value="UniProtKB-SubCell"/>
</dbReference>
<dbReference type="EMBL" id="QWKX01000009">
    <property type="protein sequence ID" value="RIH79058.1"/>
    <property type="molecule type" value="Genomic_DNA"/>
</dbReference>
<comment type="caution">
    <text evidence="9">The sequence shown here is derived from an EMBL/GenBank/DDBJ whole genome shotgun (WGS) entry which is preliminary data.</text>
</comment>
<dbReference type="PROSITE" id="PS50928">
    <property type="entry name" value="ABC_TM1"/>
    <property type="match status" value="1"/>
</dbReference>
<evidence type="ECO:0000313" key="9">
    <source>
        <dbReference type="EMBL" id="RIH79058.1"/>
    </source>
</evidence>
<dbReference type="PANTHER" id="PTHR43163:SF6">
    <property type="entry name" value="DIPEPTIDE TRANSPORT SYSTEM PERMEASE PROTEIN DPPB-RELATED"/>
    <property type="match status" value="1"/>
</dbReference>
<dbReference type="Proteomes" id="UP000266089">
    <property type="component" value="Unassembled WGS sequence"/>
</dbReference>
<proteinExistence type="inferred from homology"/>
<dbReference type="RefSeq" id="WP_027888273.1">
    <property type="nucleotide sequence ID" value="NZ_JBHSXZ010000028.1"/>
</dbReference>